<dbReference type="InterPro" id="IPR003369">
    <property type="entry name" value="TatA/B/E"/>
</dbReference>
<comment type="caution">
    <text evidence="11">The sequence shown here is derived from an EMBL/GenBank/DDBJ whole genome shotgun (WGS) entry which is preliminary data.</text>
</comment>
<evidence type="ECO:0000256" key="10">
    <source>
        <dbReference type="SAM" id="MobiDB-lite"/>
    </source>
</evidence>
<dbReference type="PANTHER" id="PTHR33162">
    <property type="entry name" value="SEC-INDEPENDENT PROTEIN TRANSLOCASE PROTEIN TATA, CHLOROPLASTIC"/>
    <property type="match status" value="1"/>
</dbReference>
<organism evidence="11 12">
    <name type="scientific">Hwanghaeella grinnelliae</name>
    <dbReference type="NCBI Taxonomy" id="2500179"/>
    <lineage>
        <taxon>Bacteria</taxon>
        <taxon>Pseudomonadati</taxon>
        <taxon>Pseudomonadota</taxon>
        <taxon>Alphaproteobacteria</taxon>
        <taxon>Rhodospirillales</taxon>
        <taxon>Rhodospirillaceae</taxon>
        <taxon>Hwanghaeella</taxon>
    </lineage>
</organism>
<evidence type="ECO:0000256" key="6">
    <source>
        <dbReference type="ARBA" id="ARBA00022989"/>
    </source>
</evidence>
<dbReference type="Proteomes" id="UP000287447">
    <property type="component" value="Unassembled WGS sequence"/>
</dbReference>
<dbReference type="EMBL" id="SADE01000001">
    <property type="protein sequence ID" value="RVU39229.1"/>
    <property type="molecule type" value="Genomic_DNA"/>
</dbReference>
<keyword evidence="12" id="KW-1185">Reference proteome</keyword>
<dbReference type="PANTHER" id="PTHR33162:SF1">
    <property type="entry name" value="SEC-INDEPENDENT PROTEIN TRANSLOCASE PROTEIN TATA, CHLOROPLASTIC"/>
    <property type="match status" value="1"/>
</dbReference>
<comment type="function">
    <text evidence="9">Part of the twin-arginine translocation (Tat) system that transports large folded proteins containing a characteristic twin-arginine motif in their signal peptide across membranes. Together with TatC, TatB is part of a receptor directly interacting with Tat signal peptides. TatB may form an oligomeric binding site that transiently accommodates folded Tat precursor proteins before their translocation.</text>
</comment>
<feature type="compositionally biased region" description="Basic and acidic residues" evidence="10">
    <location>
        <begin position="66"/>
        <end position="79"/>
    </location>
</feature>
<dbReference type="InterPro" id="IPR018448">
    <property type="entry name" value="TatB"/>
</dbReference>
<comment type="subunit">
    <text evidence="9">The Tat system comprises two distinct complexes: a TatABC complex, containing multiple copies of TatA, TatB and TatC subunits, and a separate TatA complex, containing only TatA subunits. Substrates initially bind to the TatABC complex, which probably triggers association of the separate TatA complex to form the active translocon.</text>
</comment>
<evidence type="ECO:0000256" key="9">
    <source>
        <dbReference type="HAMAP-Rule" id="MF_00237"/>
    </source>
</evidence>
<comment type="similarity">
    <text evidence="9">Belongs to the TatB family.</text>
</comment>
<evidence type="ECO:0000256" key="3">
    <source>
        <dbReference type="ARBA" id="ARBA00022475"/>
    </source>
</evidence>
<dbReference type="GO" id="GO:0043953">
    <property type="term" value="P:protein transport by the Tat complex"/>
    <property type="evidence" value="ECO:0007669"/>
    <property type="project" value="UniProtKB-UniRule"/>
</dbReference>
<evidence type="ECO:0000256" key="4">
    <source>
        <dbReference type="ARBA" id="ARBA00022692"/>
    </source>
</evidence>
<dbReference type="GO" id="GO:0033281">
    <property type="term" value="C:TAT protein transport complex"/>
    <property type="evidence" value="ECO:0007669"/>
    <property type="project" value="UniProtKB-UniRule"/>
</dbReference>
<dbReference type="OrthoDB" id="7206969at2"/>
<keyword evidence="3 9" id="KW-1003">Cell membrane</keyword>
<proteinExistence type="inferred from homology"/>
<evidence type="ECO:0000256" key="5">
    <source>
        <dbReference type="ARBA" id="ARBA00022927"/>
    </source>
</evidence>
<keyword evidence="7 9" id="KW-0811">Translocation</keyword>
<evidence type="ECO:0000313" key="12">
    <source>
        <dbReference type="Proteomes" id="UP000287447"/>
    </source>
</evidence>
<evidence type="ECO:0000256" key="7">
    <source>
        <dbReference type="ARBA" id="ARBA00023010"/>
    </source>
</evidence>
<feature type="region of interest" description="Disordered" evidence="10">
    <location>
        <begin position="66"/>
        <end position="188"/>
    </location>
</feature>
<keyword evidence="8 9" id="KW-0472">Membrane</keyword>
<feature type="compositionally biased region" description="Basic and acidic residues" evidence="10">
    <location>
        <begin position="93"/>
        <end position="110"/>
    </location>
</feature>
<dbReference type="GO" id="GO:0008320">
    <property type="term" value="F:protein transmembrane transporter activity"/>
    <property type="evidence" value="ECO:0007669"/>
    <property type="project" value="UniProtKB-UniRule"/>
</dbReference>
<evidence type="ECO:0000256" key="8">
    <source>
        <dbReference type="ARBA" id="ARBA00023136"/>
    </source>
</evidence>
<keyword evidence="4 9" id="KW-0812">Transmembrane</keyword>
<name>A0A437QXN6_9PROT</name>
<feature type="compositionally biased region" description="Low complexity" evidence="10">
    <location>
        <begin position="155"/>
        <end position="181"/>
    </location>
</feature>
<dbReference type="AlphaFoldDB" id="A0A437QXN6"/>
<reference evidence="12" key="1">
    <citation type="submission" date="2019-01" db="EMBL/GenBank/DDBJ databases">
        <title>Gri0909 isolated from a small marine red alga.</title>
        <authorList>
            <person name="Kim J."/>
            <person name="Jeong S.E."/>
            <person name="Jeon C.O."/>
        </authorList>
    </citation>
    <scope>NUCLEOTIDE SEQUENCE [LARGE SCALE GENOMIC DNA]</scope>
    <source>
        <strain evidence="12">Gri0909</strain>
    </source>
</reference>
<protein>
    <recommendedName>
        <fullName evidence="9">Sec-independent protein translocase protein TatB</fullName>
    </recommendedName>
</protein>
<dbReference type="NCBIfam" id="TIGR01410">
    <property type="entry name" value="tatB"/>
    <property type="match status" value="1"/>
</dbReference>
<keyword evidence="5 9" id="KW-0653">Protein transport</keyword>
<dbReference type="Pfam" id="PF02416">
    <property type="entry name" value="TatA_B_E"/>
    <property type="match status" value="1"/>
</dbReference>
<evidence type="ECO:0000256" key="1">
    <source>
        <dbReference type="ARBA" id="ARBA00004167"/>
    </source>
</evidence>
<comment type="subcellular location">
    <subcellularLocation>
        <location evidence="9">Cell membrane</location>
        <topology evidence="9">Single-pass membrane protein</topology>
    </subcellularLocation>
    <subcellularLocation>
        <location evidence="1">Membrane</location>
        <topology evidence="1">Single-pass membrane protein</topology>
    </subcellularLocation>
</comment>
<dbReference type="RefSeq" id="WP_127764600.1">
    <property type="nucleotide sequence ID" value="NZ_SADE01000001.1"/>
</dbReference>
<accession>A0A437QXN6</accession>
<evidence type="ECO:0000256" key="2">
    <source>
        <dbReference type="ARBA" id="ARBA00022448"/>
    </source>
</evidence>
<gene>
    <name evidence="9 11" type="primary">tatB</name>
    <name evidence="11" type="ORF">EOI86_08290</name>
</gene>
<keyword evidence="2 9" id="KW-0813">Transport</keyword>
<dbReference type="HAMAP" id="MF_00237">
    <property type="entry name" value="TatB"/>
    <property type="match status" value="1"/>
</dbReference>
<sequence length="188" mass="20066">MFDLGWSELLMIAVITVIVVGPRELPRVLRTVMQGMKKLRSIAGEFQSSIDEMARDADLHDLKKKLEDTSKSDWEKEITDTVDPTGEVGSILKDTKSDLDKEKQGLDDAGKQAQFSAKDALSSHKKSDEPAPKSAEKTVDKPAEKTAETVAETVSKAPAKSASSKSAKTASAKKSGTAAKSNSTGGDA</sequence>
<feature type="compositionally biased region" description="Basic and acidic residues" evidence="10">
    <location>
        <begin position="121"/>
        <end position="147"/>
    </location>
</feature>
<dbReference type="Gene3D" id="1.20.5.3310">
    <property type="match status" value="1"/>
</dbReference>
<evidence type="ECO:0000313" key="11">
    <source>
        <dbReference type="EMBL" id="RVU39229.1"/>
    </source>
</evidence>
<dbReference type="PRINTS" id="PR01506">
    <property type="entry name" value="TATBPROTEIN"/>
</dbReference>
<keyword evidence="6 9" id="KW-1133">Transmembrane helix</keyword>